<dbReference type="RefSeq" id="WP_129005303.1">
    <property type="nucleotide sequence ID" value="NZ_SDHZ01000003.1"/>
</dbReference>
<dbReference type="Pfam" id="PF00156">
    <property type="entry name" value="Pribosyltran"/>
    <property type="match status" value="1"/>
</dbReference>
<name>A0A4Q1D211_9BACT</name>
<gene>
    <name evidence="3" type="ORF">ESB13_19180</name>
</gene>
<proteinExistence type="inferred from homology"/>
<comment type="similarity">
    <text evidence="1">Belongs to the ComF/GntX family.</text>
</comment>
<protein>
    <submittedName>
        <fullName evidence="3">ComF family protein</fullName>
    </submittedName>
</protein>
<dbReference type="EMBL" id="SDHZ01000003">
    <property type="protein sequence ID" value="RXK81906.1"/>
    <property type="molecule type" value="Genomic_DNA"/>
</dbReference>
<evidence type="ECO:0000256" key="1">
    <source>
        <dbReference type="ARBA" id="ARBA00008007"/>
    </source>
</evidence>
<accession>A0A4Q1D211</accession>
<dbReference type="Proteomes" id="UP000290545">
    <property type="component" value="Unassembled WGS sequence"/>
</dbReference>
<sequence>MWLSAFLHLFFPHVCAGCGNDQLQQHDVICAECMAMLPYTGFLQHEGNPVEKVFYGRIPVKAAGSLLYFTRPSIVQHLMQAVKYQGNQEAGRWMGQILGSAMLQSERFNHINAIIPVPLHKRKQQQRGYNQAFLLAKGISNVLQVPVVDGVLVKQASTATQTHKGRTERMNILQNTFSLTTPEVLHQKHLLLVDDIITTGATLEACGQALLNAKPASLNITSVAYTLL</sequence>
<dbReference type="PANTHER" id="PTHR47505:SF1">
    <property type="entry name" value="DNA UTILIZATION PROTEIN YHGH"/>
    <property type="match status" value="1"/>
</dbReference>
<dbReference type="SUPFAM" id="SSF53271">
    <property type="entry name" value="PRTase-like"/>
    <property type="match status" value="1"/>
</dbReference>
<dbReference type="CDD" id="cd06223">
    <property type="entry name" value="PRTases_typeI"/>
    <property type="match status" value="1"/>
</dbReference>
<dbReference type="InterPro" id="IPR051910">
    <property type="entry name" value="ComF/GntX_DNA_util-trans"/>
</dbReference>
<evidence type="ECO:0000313" key="4">
    <source>
        <dbReference type="Proteomes" id="UP000290545"/>
    </source>
</evidence>
<reference evidence="3 4" key="1">
    <citation type="submission" date="2019-01" db="EMBL/GenBank/DDBJ databases">
        <title>Filimonas sp. strain TTM-71.</title>
        <authorList>
            <person name="Chen W.-M."/>
        </authorList>
    </citation>
    <scope>NUCLEOTIDE SEQUENCE [LARGE SCALE GENOMIC DNA]</scope>
    <source>
        <strain evidence="3 4">TTM-71</strain>
    </source>
</reference>
<feature type="domain" description="Phosphoribosyltransferase" evidence="2">
    <location>
        <begin position="132"/>
        <end position="222"/>
    </location>
</feature>
<dbReference type="AlphaFoldDB" id="A0A4Q1D211"/>
<evidence type="ECO:0000313" key="3">
    <source>
        <dbReference type="EMBL" id="RXK81906.1"/>
    </source>
</evidence>
<keyword evidence="4" id="KW-1185">Reference proteome</keyword>
<dbReference type="InterPro" id="IPR000836">
    <property type="entry name" value="PRTase_dom"/>
</dbReference>
<dbReference type="PANTHER" id="PTHR47505">
    <property type="entry name" value="DNA UTILIZATION PROTEIN YHGH"/>
    <property type="match status" value="1"/>
</dbReference>
<comment type="caution">
    <text evidence="3">The sequence shown here is derived from an EMBL/GenBank/DDBJ whole genome shotgun (WGS) entry which is preliminary data.</text>
</comment>
<dbReference type="InterPro" id="IPR029057">
    <property type="entry name" value="PRTase-like"/>
</dbReference>
<organism evidence="3 4">
    <name type="scientific">Filimonas effusa</name>
    <dbReference type="NCBI Taxonomy" id="2508721"/>
    <lineage>
        <taxon>Bacteria</taxon>
        <taxon>Pseudomonadati</taxon>
        <taxon>Bacteroidota</taxon>
        <taxon>Chitinophagia</taxon>
        <taxon>Chitinophagales</taxon>
        <taxon>Chitinophagaceae</taxon>
        <taxon>Filimonas</taxon>
    </lineage>
</organism>
<evidence type="ECO:0000259" key="2">
    <source>
        <dbReference type="Pfam" id="PF00156"/>
    </source>
</evidence>
<dbReference type="OrthoDB" id="9779910at2"/>
<dbReference type="Gene3D" id="3.40.50.2020">
    <property type="match status" value="1"/>
</dbReference>